<accession>A0A5R8P2C7</accession>
<feature type="region of interest" description="Disordered" evidence="1">
    <location>
        <begin position="1"/>
        <end position="109"/>
    </location>
</feature>
<dbReference type="Proteomes" id="UP000306378">
    <property type="component" value="Unassembled WGS sequence"/>
</dbReference>
<protein>
    <submittedName>
        <fullName evidence="2">Uncharacterized protein</fullName>
    </submittedName>
</protein>
<organism evidence="2 3">
    <name type="scientific">Nocardia cyriacigeorgica</name>
    <dbReference type="NCBI Taxonomy" id="135487"/>
    <lineage>
        <taxon>Bacteria</taxon>
        <taxon>Bacillati</taxon>
        <taxon>Actinomycetota</taxon>
        <taxon>Actinomycetes</taxon>
        <taxon>Mycobacteriales</taxon>
        <taxon>Nocardiaceae</taxon>
        <taxon>Nocardia</taxon>
    </lineage>
</organism>
<feature type="compositionally biased region" description="Low complexity" evidence="1">
    <location>
        <begin position="30"/>
        <end position="58"/>
    </location>
</feature>
<dbReference type="RefSeq" id="WP_138446059.1">
    <property type="nucleotide sequence ID" value="NZ_VBUT01000001.1"/>
</dbReference>
<dbReference type="AlphaFoldDB" id="A0A5R8P2C7"/>
<name>A0A5R8P2C7_9NOCA</name>
<dbReference type="SUPFAM" id="SSF160424">
    <property type="entry name" value="BH3703-like"/>
    <property type="match status" value="1"/>
</dbReference>
<dbReference type="EMBL" id="VBUT01000001">
    <property type="protein sequence ID" value="TLF82437.1"/>
    <property type="molecule type" value="Genomic_DNA"/>
</dbReference>
<comment type="caution">
    <text evidence="2">The sequence shown here is derived from an EMBL/GenBank/DDBJ whole genome shotgun (WGS) entry which is preliminary data.</text>
</comment>
<feature type="compositionally biased region" description="Acidic residues" evidence="1">
    <location>
        <begin position="73"/>
        <end position="88"/>
    </location>
</feature>
<sequence length="567" mass="60369">MNNPADQPEPAHEQPAGEHPSANSEPGARPADAAAEGTAAAAAFADAPTAAAATSADAAADDTARATAADNPADPDADTPTDTDDDPDVGFTLDPTPTPPAADPAERATELTRQIARALAAAAPAGWQRLTALFALTAAAELGQVFYIDEQDHSIGAQPSTEVLELVRRQRHESAQLGDGPWWRLLLTLGAGGELEVDYDYGDEPFPQDQLFPPQAYAEDLRVYPRRSLPVWLAAHLAHGDRQSRSPGDAAAQARADRARDIRGELADRELPEFPLMWARWAVLSAAFVAAGSQWGPRILPSLGMFEGSRRSGATLYALPGGRAVLSGGVWNAPDLDAAYNGNAALPELYAGAPEWVANPVLNARASTGLLSFCYWWDSGHWYCGESPGAQGIAEAVPGFWTSDTVVDVVLRLITAEPGERDRRAVAALLSAAEVGVATRDTLIEVFGDDGDFDIDSAFYQLTLAGVALSLPEPMPQEQALARVRSHLADSGADTAGYPPHQLVAERISVGWMVFVPVGTDDIAVGRTIFYLADDGVLEQSSSSVAPSDYIAEFERRFQQRHRSVDY</sequence>
<gene>
    <name evidence="2" type="ORF">FEK34_01440</name>
</gene>
<evidence type="ECO:0000313" key="3">
    <source>
        <dbReference type="Proteomes" id="UP000306378"/>
    </source>
</evidence>
<evidence type="ECO:0000256" key="1">
    <source>
        <dbReference type="SAM" id="MobiDB-lite"/>
    </source>
</evidence>
<dbReference type="InterPro" id="IPR036170">
    <property type="entry name" value="YezG-like_sf"/>
</dbReference>
<reference evidence="2 3" key="1">
    <citation type="submission" date="2019-05" db="EMBL/GenBank/DDBJ databases">
        <title>Genomes sequences of two Nocardia cyriacigeorgica environmental isolates, type strains Nocardia asteroides ATCC 19247 and Nocardia cyriacigeorgica DSM 44484.</title>
        <authorList>
            <person name="Vautrin F."/>
            <person name="Bergeron E."/>
            <person name="Dubost A."/>
            <person name="Abrouk D."/>
            <person name="Rodriguez Nava V."/>
            <person name="Pujic P."/>
        </authorList>
    </citation>
    <scope>NUCLEOTIDE SEQUENCE [LARGE SCALE GENOMIC DNA]</scope>
    <source>
        <strain evidence="2 3">EML 446</strain>
    </source>
</reference>
<evidence type="ECO:0000313" key="2">
    <source>
        <dbReference type="EMBL" id="TLF82437.1"/>
    </source>
</evidence>
<proteinExistence type="predicted"/>